<name>A0A6N7J290_9FIRM</name>
<dbReference type="AlphaFoldDB" id="A0A6N7J290"/>
<organism evidence="1 2">
    <name type="scientific">Candidatus Weimeria bifida</name>
    <dbReference type="NCBI Taxonomy" id="2599074"/>
    <lineage>
        <taxon>Bacteria</taxon>
        <taxon>Bacillati</taxon>
        <taxon>Bacillota</taxon>
        <taxon>Clostridia</taxon>
        <taxon>Lachnospirales</taxon>
        <taxon>Lachnospiraceae</taxon>
        <taxon>Candidatus Weimeria</taxon>
    </lineage>
</organism>
<dbReference type="EMBL" id="VOGC01000007">
    <property type="protein sequence ID" value="MQN02081.1"/>
    <property type="molecule type" value="Genomic_DNA"/>
</dbReference>
<gene>
    <name evidence="1" type="ORF">FRC54_09315</name>
</gene>
<sequence length="331" mass="37533">MKKIRLLIADTDKAYLSALVTYMIGAGGHYEVSGFTEENDFLSESNDYSLALLGDEFIDIVEKNPEKKRQFGNILHLKGDVQGDERGYEVIYKFQKMSLFIEQIQRAFQIKTSEQASFSGKKGQRIQIIYSPMHHELALPFSLSMAKVIGESSQTLFVDMEGVSVFSKLLERNIRRDLGDYLYHIMGKTDDGKNITDFLGFYENFYYLAPMKGLTALACVTVEQWMALMENLSRTDFEQIIILMDQMVQGGDALLQSADDILLLGKPGSYYDKSMRAFTAELEKEGLTKKCHQLLLPMSVSQQPGDYHIRTMLNGNLGGFVRKEFMNAAAF</sequence>
<dbReference type="Proteomes" id="UP000460257">
    <property type="component" value="Unassembled WGS sequence"/>
</dbReference>
<reference evidence="1" key="1">
    <citation type="journal article" date="2020" name="Appl. Environ. Microbiol.">
        <title>Medium-Chain Fatty Acid Synthesis by 'Candidatus Weimeria bifida' gen. nov., sp. nov., and 'Candidatus Pseudoramibacter fermentans' sp. nov.</title>
        <authorList>
            <person name="Scarborough M.J."/>
            <person name="Myers K.S."/>
            <person name="Donohue T.J."/>
            <person name="Noguera D.R."/>
        </authorList>
    </citation>
    <scope>NUCLEOTIDE SEQUENCE</scope>
    <source>
        <strain evidence="1">LCO1.1</strain>
    </source>
</reference>
<dbReference type="Gene3D" id="3.40.50.300">
    <property type="entry name" value="P-loop containing nucleotide triphosphate hydrolases"/>
    <property type="match status" value="1"/>
</dbReference>
<comment type="caution">
    <text evidence="1">The sequence shown here is derived from an EMBL/GenBank/DDBJ whole genome shotgun (WGS) entry which is preliminary data.</text>
</comment>
<proteinExistence type="predicted"/>
<keyword evidence="2" id="KW-1185">Reference proteome</keyword>
<evidence type="ECO:0000313" key="2">
    <source>
        <dbReference type="Proteomes" id="UP000460257"/>
    </source>
</evidence>
<dbReference type="Gene3D" id="3.40.50.10850">
    <property type="entry name" value="Ntrc-like two-domain protein"/>
    <property type="match status" value="1"/>
</dbReference>
<dbReference type="InterPro" id="IPR027417">
    <property type="entry name" value="P-loop_NTPase"/>
</dbReference>
<protein>
    <submittedName>
        <fullName evidence="1">Uncharacterized protein</fullName>
    </submittedName>
</protein>
<evidence type="ECO:0000313" key="1">
    <source>
        <dbReference type="EMBL" id="MQN02081.1"/>
    </source>
</evidence>
<accession>A0A6N7J290</accession>